<dbReference type="Proteomes" id="UP001375743">
    <property type="component" value="Unassembled WGS sequence"/>
</dbReference>
<dbReference type="InterPro" id="IPR000682">
    <property type="entry name" value="PCMT"/>
</dbReference>
<dbReference type="InterPro" id="IPR029063">
    <property type="entry name" value="SAM-dependent_MTases_sf"/>
</dbReference>
<proteinExistence type="inferred from homology"/>
<keyword evidence="5" id="KW-1185">Reference proteome</keyword>
<comment type="similarity">
    <text evidence="1">Belongs to the methyltransferase superfamily. L-isoaspartyl/D-aspartyl protein methyltransferase family.</text>
</comment>
<dbReference type="EMBL" id="JBBLZC010000003">
    <property type="protein sequence ID" value="MEK0082314.1"/>
    <property type="molecule type" value="Genomic_DNA"/>
</dbReference>
<dbReference type="PANTHER" id="PTHR11579:SF18">
    <property type="entry name" value="PROTEIN-L-ISOASPARTATE O-METHYLTRANSFERASE"/>
    <property type="match status" value="1"/>
</dbReference>
<sequence>MIDYAVARHNMVENQLRPNQIDDPRVLDAMGEIPRELFVPKALRGVAYSDEDLDLGQGRFLIEPLALAKLIQAASPRSEDVALVVGDVTGYAAAVLSRLVATVFLLVPPAVATEPVETLLSELGCDNVVLRQGDAMAGHPAQAPYDLILLAGSVPSIPSALIDQLAENGRLVAVVEHGRSGKVTVARKVNGAVGRLTPFDARIFRLPGFKVEAGFQF</sequence>
<organism evidence="4 5">
    <name type="scientific">Benzoatithermus flavus</name>
    <dbReference type="NCBI Taxonomy" id="3108223"/>
    <lineage>
        <taxon>Bacteria</taxon>
        <taxon>Pseudomonadati</taxon>
        <taxon>Pseudomonadota</taxon>
        <taxon>Alphaproteobacteria</taxon>
        <taxon>Geminicoccales</taxon>
        <taxon>Geminicoccaceae</taxon>
        <taxon>Benzoatithermus</taxon>
    </lineage>
</organism>
<dbReference type="SUPFAM" id="SSF53335">
    <property type="entry name" value="S-adenosyl-L-methionine-dependent methyltransferases"/>
    <property type="match status" value="1"/>
</dbReference>
<accession>A0ABU8XML6</accession>
<evidence type="ECO:0000256" key="2">
    <source>
        <dbReference type="ARBA" id="ARBA00013346"/>
    </source>
</evidence>
<evidence type="ECO:0000313" key="4">
    <source>
        <dbReference type="EMBL" id="MEK0082314.1"/>
    </source>
</evidence>
<protein>
    <recommendedName>
        <fullName evidence="2">Protein-L-isoaspartate O-methyltransferase</fullName>
    </recommendedName>
    <alternativeName>
        <fullName evidence="3">Protein L-isoaspartyl methyltransferase</fullName>
    </alternativeName>
</protein>
<dbReference type="Gene3D" id="3.40.50.150">
    <property type="entry name" value="Vaccinia Virus protein VP39"/>
    <property type="match status" value="1"/>
</dbReference>
<gene>
    <name evidence="4" type="ORF">U1T56_04065</name>
</gene>
<evidence type="ECO:0000256" key="1">
    <source>
        <dbReference type="ARBA" id="ARBA00005369"/>
    </source>
</evidence>
<evidence type="ECO:0000313" key="5">
    <source>
        <dbReference type="Proteomes" id="UP001375743"/>
    </source>
</evidence>
<name>A0ABU8XML6_9PROT</name>
<evidence type="ECO:0000256" key="3">
    <source>
        <dbReference type="ARBA" id="ARBA00030757"/>
    </source>
</evidence>
<dbReference type="PANTHER" id="PTHR11579">
    <property type="entry name" value="PROTEIN-L-ISOASPARTATE O-METHYLTRANSFERASE"/>
    <property type="match status" value="1"/>
</dbReference>
<reference evidence="4 5" key="1">
    <citation type="submission" date="2024-01" db="EMBL/GenBank/DDBJ databases">
        <title>Multi-omics insights into the function and evolution of sodium benzoate biodegradation pathways in Benzoatithermus flavus gen. nov., sp. nov. from hot spring.</title>
        <authorList>
            <person name="Hu C.-J."/>
            <person name="Li W.-J."/>
        </authorList>
    </citation>
    <scope>NUCLEOTIDE SEQUENCE [LARGE SCALE GENOMIC DNA]</scope>
    <source>
        <strain evidence="4 5">SYSU G07066</strain>
    </source>
</reference>
<dbReference type="Pfam" id="PF01135">
    <property type="entry name" value="PCMT"/>
    <property type="match status" value="1"/>
</dbReference>
<comment type="caution">
    <text evidence="4">The sequence shown here is derived from an EMBL/GenBank/DDBJ whole genome shotgun (WGS) entry which is preliminary data.</text>
</comment>
<dbReference type="RefSeq" id="WP_418158170.1">
    <property type="nucleotide sequence ID" value="NZ_JBBLZC010000003.1"/>
</dbReference>